<keyword evidence="3" id="KW-1185">Reference proteome</keyword>
<feature type="transmembrane region" description="Helical" evidence="1">
    <location>
        <begin position="14"/>
        <end position="35"/>
    </location>
</feature>
<evidence type="ECO:0000256" key="1">
    <source>
        <dbReference type="SAM" id="Phobius"/>
    </source>
</evidence>
<dbReference type="Proteomes" id="UP000597877">
    <property type="component" value="Unassembled WGS sequence"/>
</dbReference>
<keyword evidence="1" id="KW-0812">Transmembrane</keyword>
<accession>A0ABR7F1Z7</accession>
<keyword evidence="1" id="KW-1133">Transmembrane helix</keyword>
<reference evidence="2 3" key="1">
    <citation type="submission" date="2020-08" db="EMBL/GenBank/DDBJ databases">
        <title>Genome public.</title>
        <authorList>
            <person name="Liu C."/>
            <person name="Sun Q."/>
        </authorList>
    </citation>
    <scope>NUCLEOTIDE SEQUENCE [LARGE SCALE GENOMIC DNA]</scope>
    <source>
        <strain evidence="2 3">BX4</strain>
    </source>
</reference>
<organism evidence="2 3">
    <name type="scientific">Eubacterium segne</name>
    <dbReference type="NCBI Taxonomy" id="2763045"/>
    <lineage>
        <taxon>Bacteria</taxon>
        <taxon>Bacillati</taxon>
        <taxon>Bacillota</taxon>
        <taxon>Clostridia</taxon>
        <taxon>Eubacteriales</taxon>
        <taxon>Eubacteriaceae</taxon>
        <taxon>Eubacterium</taxon>
    </lineage>
</organism>
<dbReference type="Pfam" id="PF04964">
    <property type="entry name" value="Flp_Fap"/>
    <property type="match status" value="1"/>
</dbReference>
<protein>
    <submittedName>
        <fullName evidence="2">Flp family type IVb pilin</fullName>
    </submittedName>
</protein>
<comment type="caution">
    <text evidence="2">The sequence shown here is derived from an EMBL/GenBank/DDBJ whole genome shotgun (WGS) entry which is preliminary data.</text>
</comment>
<dbReference type="InterPro" id="IPR007047">
    <property type="entry name" value="Flp_Fap"/>
</dbReference>
<keyword evidence="1" id="KW-0472">Membrane</keyword>
<sequence length="52" mass="5723">MLRSFLRNEEGQGMVEYVLIIGLIALVVVAALTTVGTKLDSKYAEINKNVIK</sequence>
<dbReference type="EMBL" id="JACOOZ010000004">
    <property type="protein sequence ID" value="MBC5667644.1"/>
    <property type="molecule type" value="Genomic_DNA"/>
</dbReference>
<dbReference type="RefSeq" id="WP_118589443.1">
    <property type="nucleotide sequence ID" value="NZ_JACOOZ010000004.1"/>
</dbReference>
<evidence type="ECO:0000313" key="2">
    <source>
        <dbReference type="EMBL" id="MBC5667644.1"/>
    </source>
</evidence>
<evidence type="ECO:0000313" key="3">
    <source>
        <dbReference type="Proteomes" id="UP000597877"/>
    </source>
</evidence>
<gene>
    <name evidence="2" type="ORF">H8S00_06575</name>
</gene>
<proteinExistence type="predicted"/>
<name>A0ABR7F1Z7_9FIRM</name>